<dbReference type="EMBL" id="BAAAQF010000001">
    <property type="protein sequence ID" value="GAA1659294.1"/>
    <property type="molecule type" value="Genomic_DNA"/>
</dbReference>
<reference evidence="2 3" key="1">
    <citation type="journal article" date="2019" name="Int. J. Syst. Evol. Microbiol.">
        <title>The Global Catalogue of Microorganisms (GCM) 10K type strain sequencing project: providing services to taxonomists for standard genome sequencing and annotation.</title>
        <authorList>
            <consortium name="The Broad Institute Genomics Platform"/>
            <consortium name="The Broad Institute Genome Sequencing Center for Infectious Disease"/>
            <person name="Wu L."/>
            <person name="Ma J."/>
        </authorList>
    </citation>
    <scope>NUCLEOTIDE SEQUENCE [LARGE SCALE GENOMIC DNA]</scope>
    <source>
        <strain evidence="2 3">JCM 16001</strain>
    </source>
</reference>
<keyword evidence="1" id="KW-0732">Signal</keyword>
<dbReference type="RefSeq" id="WP_344480193.1">
    <property type="nucleotide sequence ID" value="NZ_BAAAQF010000001.1"/>
</dbReference>
<protein>
    <recommendedName>
        <fullName evidence="4">Proteinase inhibitor I42 chagasin domain-containing protein</fullName>
    </recommendedName>
</protein>
<keyword evidence="3" id="KW-1185">Reference proteome</keyword>
<organism evidence="2 3">
    <name type="scientific">Glycomyces endophyticus</name>
    <dbReference type="NCBI Taxonomy" id="480996"/>
    <lineage>
        <taxon>Bacteria</taxon>
        <taxon>Bacillati</taxon>
        <taxon>Actinomycetota</taxon>
        <taxon>Actinomycetes</taxon>
        <taxon>Glycomycetales</taxon>
        <taxon>Glycomycetaceae</taxon>
        <taxon>Glycomyces</taxon>
    </lineage>
</organism>
<evidence type="ECO:0000313" key="2">
    <source>
        <dbReference type="EMBL" id="GAA1659294.1"/>
    </source>
</evidence>
<gene>
    <name evidence="2" type="ORF">GCM10009830_00340</name>
</gene>
<sequence length="137" mass="13814">MRTLPTALALAAATALAGCSTADETVALDAGEAAVAVGDTLRVDIGLVRDSVGDNWYLVGGTESGVLADAGKSTEDDAGCDGTGCGEFLSWDFEALAAGEAVLRFQYCFRTPLDACEGDADGGPPPEPVEIAVTVAD</sequence>
<proteinExistence type="predicted"/>
<dbReference type="PROSITE" id="PS51257">
    <property type="entry name" value="PROKAR_LIPOPROTEIN"/>
    <property type="match status" value="1"/>
</dbReference>
<evidence type="ECO:0000313" key="3">
    <source>
        <dbReference type="Proteomes" id="UP001499851"/>
    </source>
</evidence>
<evidence type="ECO:0000256" key="1">
    <source>
        <dbReference type="SAM" id="SignalP"/>
    </source>
</evidence>
<name>A0ABN2FTM0_9ACTN</name>
<comment type="caution">
    <text evidence="2">The sequence shown here is derived from an EMBL/GenBank/DDBJ whole genome shotgun (WGS) entry which is preliminary data.</text>
</comment>
<feature type="chain" id="PRO_5045625942" description="Proteinase inhibitor I42 chagasin domain-containing protein" evidence="1">
    <location>
        <begin position="18"/>
        <end position="137"/>
    </location>
</feature>
<evidence type="ECO:0008006" key="4">
    <source>
        <dbReference type="Google" id="ProtNLM"/>
    </source>
</evidence>
<accession>A0ABN2FTM0</accession>
<feature type="signal peptide" evidence="1">
    <location>
        <begin position="1"/>
        <end position="17"/>
    </location>
</feature>
<dbReference type="Proteomes" id="UP001499851">
    <property type="component" value="Unassembled WGS sequence"/>
</dbReference>